<evidence type="ECO:0000256" key="7">
    <source>
        <dbReference type="ARBA" id="ARBA00023157"/>
    </source>
</evidence>
<feature type="transmembrane region" description="Helical" evidence="14">
    <location>
        <begin position="92"/>
        <end position="116"/>
    </location>
</feature>
<feature type="region of interest" description="Disordered" evidence="13">
    <location>
        <begin position="25"/>
        <end position="50"/>
    </location>
</feature>
<dbReference type="Proteomes" id="UP000092124">
    <property type="component" value="Unassembled WGS sequence"/>
</dbReference>
<evidence type="ECO:0000313" key="15">
    <source>
        <dbReference type="EMBL" id="OBS83007.1"/>
    </source>
</evidence>
<proteinExistence type="inferred from homology"/>
<evidence type="ECO:0000256" key="4">
    <source>
        <dbReference type="ARBA" id="ARBA00022692"/>
    </source>
</evidence>
<evidence type="ECO:0000256" key="2">
    <source>
        <dbReference type="ARBA" id="ARBA00006840"/>
    </source>
</evidence>
<feature type="transmembrane region" description="Helical" evidence="14">
    <location>
        <begin position="308"/>
        <end position="330"/>
    </location>
</feature>
<evidence type="ECO:0000256" key="1">
    <source>
        <dbReference type="ARBA" id="ARBA00004651"/>
    </source>
</evidence>
<keyword evidence="8" id="KW-0325">Glycoprotein</keyword>
<dbReference type="CDD" id="cd03167">
    <property type="entry name" value="oculospanin_like_LEL"/>
    <property type="match status" value="1"/>
</dbReference>
<dbReference type="InterPro" id="IPR018499">
    <property type="entry name" value="Tetraspanin/Peripherin"/>
</dbReference>
<dbReference type="SUPFAM" id="SSF48652">
    <property type="entry name" value="Tetraspanin"/>
    <property type="match status" value="1"/>
</dbReference>
<sequence>MRKCSRAHLDPAHLRRVWDRRPLLSRPRGTAGQEQPLTRNSSPTSNIPGPALQEDQVEAWGCRCCPGPKHQAWREGQASSLSLSAGGSCVKYLTFLSNFLFSLLALLALEAGLWGLTVKTSPEGGWGGALPTDPMLVLLLGGLVVSVVSLSGCLGALCENNCLLRFYCGAVLTCLALEALAGALVVTLWGPLQDGMKYTLHMAIIHYRDDPDLCFLFDQVQLGLQCCGAVSYQDWQQNLYFNCSSPGVQACSLPASCCINPQEEGALVNTQCGFGVLHLDQDAAGQVVHLQGCWPVLQQWLRENMKTIGSGVITVVMIQGTELLLAACLLRALAVQKAAKDTEPGP</sequence>
<keyword evidence="5 14" id="KW-1133">Transmembrane helix</keyword>
<keyword evidence="16" id="KW-1185">Reference proteome</keyword>
<organism evidence="15 16">
    <name type="scientific">Neotoma lepida</name>
    <name type="common">Desert woodrat</name>
    <dbReference type="NCBI Taxonomy" id="56216"/>
    <lineage>
        <taxon>Eukaryota</taxon>
        <taxon>Metazoa</taxon>
        <taxon>Chordata</taxon>
        <taxon>Craniata</taxon>
        <taxon>Vertebrata</taxon>
        <taxon>Euteleostomi</taxon>
        <taxon>Mammalia</taxon>
        <taxon>Eutheria</taxon>
        <taxon>Euarchontoglires</taxon>
        <taxon>Glires</taxon>
        <taxon>Rodentia</taxon>
        <taxon>Myomorpha</taxon>
        <taxon>Muroidea</taxon>
        <taxon>Cricetidae</taxon>
        <taxon>Neotominae</taxon>
        <taxon>Neotoma</taxon>
    </lineage>
</organism>
<dbReference type="GO" id="GO:0005886">
    <property type="term" value="C:plasma membrane"/>
    <property type="evidence" value="ECO:0007669"/>
    <property type="project" value="UniProtKB-SubCell"/>
</dbReference>
<comment type="function">
    <text evidence="9">Part of TspanC8 subgroup, composed of 6 members that interact with the transmembrane metalloprotease ADAM10. This interaction is required for ADAM10 exit from the endoplasmic reticulum and for enzymatic maturation and trafficking to the cell surface as well as substrate specificity. Different TspanC8/ADAM10 complexes have distinct substrates.</text>
</comment>
<reference evidence="15 16" key="1">
    <citation type="submission" date="2016-06" db="EMBL/GenBank/DDBJ databases">
        <title>The Draft Genome Sequence and Annotation of the Desert Woodrat Neotoma lepida.</title>
        <authorList>
            <person name="Campbell M."/>
            <person name="Oakeson K.F."/>
            <person name="Yandell M."/>
            <person name="Halpert J.R."/>
            <person name="Dearing D."/>
        </authorList>
    </citation>
    <scope>NUCLEOTIDE SEQUENCE [LARGE SCALE GENOMIC DNA]</scope>
    <source>
        <strain evidence="15">417</strain>
        <tissue evidence="15">Liver</tissue>
    </source>
</reference>
<dbReference type="PANTHER" id="PTHR19282">
    <property type="entry name" value="TETRASPANIN"/>
    <property type="match status" value="1"/>
</dbReference>
<dbReference type="Pfam" id="PF00335">
    <property type="entry name" value="Tetraspanin"/>
    <property type="match status" value="1"/>
</dbReference>
<comment type="similarity">
    <text evidence="2">Belongs to the tetraspanin (TM4SF) family.</text>
</comment>
<dbReference type="Gene3D" id="1.10.1450.10">
    <property type="entry name" value="Tetraspanin"/>
    <property type="match status" value="1"/>
</dbReference>
<feature type="non-terminal residue" evidence="15">
    <location>
        <position position="346"/>
    </location>
</feature>
<keyword evidence="3" id="KW-1003">Cell membrane</keyword>
<keyword evidence="7" id="KW-1015">Disulfide bond</keyword>
<comment type="caution">
    <text evidence="15">The sequence shown here is derived from an EMBL/GenBank/DDBJ whole genome shotgun (WGS) entry which is preliminary data.</text>
</comment>
<name>A0A1A6HZ54_NEOLE</name>
<evidence type="ECO:0000256" key="12">
    <source>
        <dbReference type="ARBA" id="ARBA00083961"/>
    </source>
</evidence>
<gene>
    <name evidence="15" type="ORF">A6R68_22988</name>
</gene>
<accession>A0A1A6HZ54</accession>
<feature type="transmembrane region" description="Helical" evidence="14">
    <location>
        <begin position="164"/>
        <end position="189"/>
    </location>
</feature>
<dbReference type="FunFam" id="1.10.1450.10:FF:000033">
    <property type="entry name" value="Tetraspanin"/>
    <property type="match status" value="1"/>
</dbReference>
<evidence type="ECO:0000256" key="14">
    <source>
        <dbReference type="SAM" id="Phobius"/>
    </source>
</evidence>
<dbReference type="AlphaFoldDB" id="A0A1A6HZ54"/>
<evidence type="ECO:0000256" key="3">
    <source>
        <dbReference type="ARBA" id="ARBA00022475"/>
    </source>
</evidence>
<evidence type="ECO:0000313" key="16">
    <source>
        <dbReference type="Proteomes" id="UP000092124"/>
    </source>
</evidence>
<evidence type="ECO:0000256" key="9">
    <source>
        <dbReference type="ARBA" id="ARBA00056995"/>
    </source>
</evidence>
<dbReference type="STRING" id="56216.A0A1A6HZ54"/>
<dbReference type="PRINTS" id="PR00259">
    <property type="entry name" value="TMFOUR"/>
</dbReference>
<dbReference type="PANTHER" id="PTHR19282:SF550">
    <property type="entry name" value="TETRASPANIN-10"/>
    <property type="match status" value="1"/>
</dbReference>
<comment type="subcellular location">
    <subcellularLocation>
        <location evidence="1">Cell membrane</location>
        <topology evidence="1">Multi-pass membrane protein</topology>
    </subcellularLocation>
</comment>
<comment type="subunit">
    <text evidence="10">Interacts with ADAM10.</text>
</comment>
<keyword evidence="4 14" id="KW-0812">Transmembrane</keyword>
<feature type="transmembrane region" description="Helical" evidence="14">
    <location>
        <begin position="136"/>
        <end position="157"/>
    </location>
</feature>
<keyword evidence="6 14" id="KW-0472">Membrane</keyword>
<dbReference type="InterPro" id="IPR008952">
    <property type="entry name" value="Tetraspanin_EC2_sf"/>
</dbReference>
<evidence type="ECO:0000256" key="10">
    <source>
        <dbReference type="ARBA" id="ARBA00065402"/>
    </source>
</evidence>
<evidence type="ECO:0000256" key="8">
    <source>
        <dbReference type="ARBA" id="ARBA00023180"/>
    </source>
</evidence>
<protein>
    <recommendedName>
        <fullName evidence="11">Tetraspanin-10</fullName>
    </recommendedName>
    <alternativeName>
        <fullName evidence="12">Oculospanin</fullName>
    </alternativeName>
</protein>
<dbReference type="GO" id="GO:0019899">
    <property type="term" value="F:enzyme binding"/>
    <property type="evidence" value="ECO:0007669"/>
    <property type="project" value="UniProtKB-ARBA"/>
</dbReference>
<feature type="compositionally biased region" description="Polar residues" evidence="13">
    <location>
        <begin position="32"/>
        <end position="47"/>
    </location>
</feature>
<evidence type="ECO:0000256" key="13">
    <source>
        <dbReference type="SAM" id="MobiDB-lite"/>
    </source>
</evidence>
<evidence type="ECO:0000256" key="5">
    <source>
        <dbReference type="ARBA" id="ARBA00022989"/>
    </source>
</evidence>
<evidence type="ECO:0000256" key="6">
    <source>
        <dbReference type="ARBA" id="ARBA00023136"/>
    </source>
</evidence>
<dbReference type="OrthoDB" id="8122038at2759"/>
<dbReference type="EMBL" id="LZPO01007967">
    <property type="protein sequence ID" value="OBS83007.1"/>
    <property type="molecule type" value="Genomic_DNA"/>
</dbReference>
<evidence type="ECO:0000256" key="11">
    <source>
        <dbReference type="ARBA" id="ARBA00073330"/>
    </source>
</evidence>